<keyword evidence="2" id="KW-0812">Transmembrane</keyword>
<dbReference type="STRING" id="1194083.BN12_410041"/>
<evidence type="ECO:0000256" key="1">
    <source>
        <dbReference type="SAM" id="MobiDB-lite"/>
    </source>
</evidence>
<dbReference type="Proteomes" id="UP000035721">
    <property type="component" value="Unassembled WGS sequence"/>
</dbReference>
<keyword evidence="2" id="KW-0472">Membrane</keyword>
<dbReference type="InterPro" id="IPR047928">
    <property type="entry name" value="Perm_prefix_1"/>
</dbReference>
<protein>
    <submittedName>
        <fullName evidence="3">Uncharacterized protein</fullName>
    </submittedName>
</protein>
<keyword evidence="2" id="KW-1133">Transmembrane helix</keyword>
<feature type="transmembrane region" description="Helical" evidence="2">
    <location>
        <begin position="206"/>
        <end position="226"/>
    </location>
</feature>
<accession>A0A077M561</accession>
<proteinExistence type="predicted"/>
<feature type="transmembrane region" description="Helical" evidence="2">
    <location>
        <begin position="136"/>
        <end position="157"/>
    </location>
</feature>
<dbReference type="RefSeq" id="WP_048551258.1">
    <property type="nucleotide sequence ID" value="NZ_HF570958.1"/>
</dbReference>
<evidence type="ECO:0000256" key="2">
    <source>
        <dbReference type="SAM" id="Phobius"/>
    </source>
</evidence>
<evidence type="ECO:0000313" key="3">
    <source>
        <dbReference type="EMBL" id="CCH79284.1"/>
    </source>
</evidence>
<comment type="caution">
    <text evidence="3">The sequence shown here is derived from an EMBL/GenBank/DDBJ whole genome shotgun (WGS) entry which is preliminary data.</text>
</comment>
<feature type="transmembrane region" description="Helical" evidence="2">
    <location>
        <begin position="258"/>
        <end position="276"/>
    </location>
</feature>
<feature type="compositionally biased region" description="Low complexity" evidence="1">
    <location>
        <begin position="72"/>
        <end position="82"/>
    </location>
</feature>
<keyword evidence="4" id="KW-1185">Reference proteome</keyword>
<dbReference type="OrthoDB" id="3377884at2"/>
<feature type="transmembrane region" description="Helical" evidence="2">
    <location>
        <begin position="178"/>
        <end position="200"/>
    </location>
</feature>
<feature type="transmembrane region" description="Helical" evidence="2">
    <location>
        <begin position="110"/>
        <end position="130"/>
    </location>
</feature>
<feature type="transmembrane region" description="Helical" evidence="2">
    <location>
        <begin position="282"/>
        <end position="305"/>
    </location>
</feature>
<sequence length="312" mass="32361">MSTEIHRLLDEAFAGVELDPQTQDLKEEIRANLLARVDELEASGATPAEAARRAIDELGDVRELLGGPDAAGATAGEAAAQGSEPGGRRPEPRFDATAFAQHRVRPRPAFVLRTVLFGVVAAVALALFGLGVTSLVSIGVAGLLGLAALVAVPLGMLTADALLQETTHNHPLPRQRAAGFGAATGVALAALALAGAFAAYPDDTALVIAAALLAVVAVAVFAWLGATQTNRHKAWTRSAAEQLSPNRFEEDPEAAARFGIYTVVIWLVALGVIVALGLTVGWWWGLLAVVGGLAATMLVLARMLFRPRPPGG</sequence>
<name>A0A077M561_9MICO</name>
<evidence type="ECO:0000313" key="4">
    <source>
        <dbReference type="Proteomes" id="UP000035721"/>
    </source>
</evidence>
<gene>
    <name evidence="3" type="ORF">BN12_410041</name>
</gene>
<feature type="region of interest" description="Disordered" evidence="1">
    <location>
        <begin position="72"/>
        <end position="93"/>
    </location>
</feature>
<dbReference type="EMBL" id="CAJB01000346">
    <property type="protein sequence ID" value="CCH79284.1"/>
    <property type="molecule type" value="Genomic_DNA"/>
</dbReference>
<dbReference type="AlphaFoldDB" id="A0A077M561"/>
<dbReference type="NCBIfam" id="NF038403">
    <property type="entry name" value="perm_prefix_1"/>
    <property type="match status" value="1"/>
</dbReference>
<reference evidence="3 4" key="1">
    <citation type="journal article" date="2013" name="ISME J.">
        <title>A metabolic model for members of the genus Tetrasphaera involved in enhanced biological phosphorus removal.</title>
        <authorList>
            <person name="Kristiansen R."/>
            <person name="Nguyen H.T.T."/>
            <person name="Saunders A.M."/>
            <person name="Nielsen J.L."/>
            <person name="Wimmer R."/>
            <person name="Le V.Q."/>
            <person name="McIlroy S.J."/>
            <person name="Petrovski S."/>
            <person name="Seviour R.J."/>
            <person name="Calteau A."/>
            <person name="Nielsen K.L."/>
            <person name="Nielsen P.H."/>
        </authorList>
    </citation>
    <scope>NUCLEOTIDE SEQUENCE [LARGE SCALE GENOMIC DNA]</scope>
    <source>
        <strain evidence="3 4">T1-X7</strain>
    </source>
</reference>
<organism evidence="3 4">
    <name type="scientific">Nostocoides japonicum T1-X7</name>
    <dbReference type="NCBI Taxonomy" id="1194083"/>
    <lineage>
        <taxon>Bacteria</taxon>
        <taxon>Bacillati</taxon>
        <taxon>Actinomycetota</taxon>
        <taxon>Actinomycetes</taxon>
        <taxon>Micrococcales</taxon>
        <taxon>Intrasporangiaceae</taxon>
        <taxon>Nostocoides</taxon>
    </lineage>
</organism>